<dbReference type="Pfam" id="PF01609">
    <property type="entry name" value="DDE_Tnp_1"/>
    <property type="match status" value="1"/>
</dbReference>
<dbReference type="PANTHER" id="PTHR34614">
    <property type="match status" value="1"/>
</dbReference>
<name>A0ABU7KMT2_9ACTN</name>
<dbReference type="RefSeq" id="WP_330157807.1">
    <property type="nucleotide sequence ID" value="NZ_BAAAJA010000072.1"/>
</dbReference>
<comment type="caution">
    <text evidence="3">The sequence shown here is derived from an EMBL/GenBank/DDBJ whole genome shotgun (WGS) entry which is preliminary data.</text>
</comment>
<dbReference type="PANTHER" id="PTHR34614:SF2">
    <property type="entry name" value="TRANSPOSASE IS4-LIKE DOMAIN-CONTAINING PROTEIN"/>
    <property type="match status" value="1"/>
</dbReference>
<evidence type="ECO:0000313" key="4">
    <source>
        <dbReference type="Proteomes" id="UP001348641"/>
    </source>
</evidence>
<evidence type="ECO:0000259" key="2">
    <source>
        <dbReference type="Pfam" id="PF01609"/>
    </source>
</evidence>
<dbReference type="NCBIfam" id="NF033559">
    <property type="entry name" value="transpos_IS1634"/>
    <property type="match status" value="1"/>
</dbReference>
<dbReference type="InterPro" id="IPR047654">
    <property type="entry name" value="IS1634_transpos"/>
</dbReference>
<accession>A0ABU7KMT2</accession>
<dbReference type="InterPro" id="IPR002559">
    <property type="entry name" value="Transposase_11"/>
</dbReference>
<reference evidence="3 4" key="1">
    <citation type="submission" date="2023-07" db="EMBL/GenBank/DDBJ databases">
        <authorList>
            <person name="Girao M."/>
            <person name="Carvalho M.F."/>
        </authorList>
    </citation>
    <scope>NUCLEOTIDE SEQUENCE [LARGE SCALE GENOMIC DNA]</scope>
    <source>
        <strain evidence="3 4">66/93</strain>
    </source>
</reference>
<evidence type="ECO:0000256" key="1">
    <source>
        <dbReference type="SAM" id="MobiDB-lite"/>
    </source>
</evidence>
<gene>
    <name evidence="3" type="ORF">Q8A49_08855</name>
</gene>
<organism evidence="3 4">
    <name type="scientific">Nocardiopsis tropica</name>
    <dbReference type="NCBI Taxonomy" id="109330"/>
    <lineage>
        <taxon>Bacteria</taxon>
        <taxon>Bacillati</taxon>
        <taxon>Actinomycetota</taxon>
        <taxon>Actinomycetes</taxon>
        <taxon>Streptosporangiales</taxon>
        <taxon>Nocardiopsidaceae</taxon>
        <taxon>Nocardiopsis</taxon>
    </lineage>
</organism>
<sequence>MYVKTTKRENKSGTVRYLHLAHNDWDPTKGRAVPKVLFTFGREDQLDRDAVKRLVTSLSRLLEPGDALAATASSDLEFVSSVPFGGTYVLDHLWHKLRIDQIVSRAGQPKRGRRRDMTATERVLFALVANRALAPSSKLAAADWITNDTHIHGLKGTDDDACYRAMDWLHEVTEEVEKRVFDEVANLLNLEVDLLFFDTTSTYFELEEADEPAISDDGDGGANTSGFRTYGKSKDSRDDLPQIVIGMAVTRQGIPVRVWCWPGNASDQRLIRQVKDEMRDWTLSKIVWVTDRGFSSAENRRYLRRGDHAYIIGEKLRSGSPEVKAALSRQGRYTEIGQNMRVKEVRISDTDRFVICHNPEAAERDRHMREQLLAHLEELIADSDTLSDFKRGELRGKIADKPGLNRYLRTTPGGKLRIDAAKAKTEANLNGKYLLRCSDPHLSAEDIALGYKQLLEVERGWRDMKQIIDLRPVYHRLEERIRAHVVLCWLALLLIRIIETQAGTTWTRARRELQRLHVGTFTGPTGTFCQVTDLTKPQIDLLARLGVPRPKQVLDLQPTSR</sequence>
<dbReference type="EMBL" id="JAUUCC010000017">
    <property type="protein sequence ID" value="MEE2050605.1"/>
    <property type="molecule type" value="Genomic_DNA"/>
</dbReference>
<protein>
    <submittedName>
        <fullName evidence="3">IS1634 family transposase</fullName>
    </submittedName>
</protein>
<dbReference type="Proteomes" id="UP001348641">
    <property type="component" value="Unassembled WGS sequence"/>
</dbReference>
<feature type="domain" description="Transposase IS4-like" evidence="2">
    <location>
        <begin position="249"/>
        <end position="494"/>
    </location>
</feature>
<proteinExistence type="predicted"/>
<evidence type="ECO:0000313" key="3">
    <source>
        <dbReference type="EMBL" id="MEE2050605.1"/>
    </source>
</evidence>
<feature type="region of interest" description="Disordered" evidence="1">
    <location>
        <begin position="214"/>
        <end position="235"/>
    </location>
</feature>
<dbReference type="SUPFAM" id="SSF53098">
    <property type="entry name" value="Ribonuclease H-like"/>
    <property type="match status" value="1"/>
</dbReference>
<dbReference type="InterPro" id="IPR012337">
    <property type="entry name" value="RNaseH-like_sf"/>
</dbReference>